<dbReference type="OrthoDB" id="362015at2759"/>
<gene>
    <name evidence="2" type="ORF">BEWA_014500</name>
</gene>
<dbReference type="KEGG" id="beq:BEWA_014500"/>
<feature type="compositionally biased region" description="Basic and acidic residues" evidence="1">
    <location>
        <begin position="86"/>
        <end position="100"/>
    </location>
</feature>
<sequence>MNSILEYTFPNENLEKYVYLALFDDEEEKHSKIHKIVSFQTSTAFRSNSIDLNDGLPSDVFRDTGSSAGGRGRRRAHLASSSSNKVFRDLPTHVTYDRSTSRSVKRTISRTSTREFVRSGRKNSVTLKRDLGQPRPRGRPRKDASLSASSNKPTTRKTLMRRNRSESLASHRPDTPVKHPRAKRRALQDVLKDEQDSLVENINSFEASLAKKGTYHFEAGDVNLLRKTSYTKDKTFGVGCEVAPTRNEIEMLTELVNLGQKDKLEEFESSVHQSCTLRSNAFENTWNLFCAKVNAIIKRYVKKGVHNVLESLECGNLIDSFLKVVLLDVGIDHQDTRLVLDMLHDELSASSKFTFIKVYDVKSVQDIINQSIRALNSQIRDWDRKNSSRDLRYINRHKETESKEAPEGSDPIPDTVNIHETHIGHEVDIVTSDTKKVPTSKGDDKDPYSIETFVKLCKKCKDSEIVLIFDKMQSITGEMLYTLLSLKDEGLNVSCILCSTAWQPQLETYCSLKVYEHLSIVNCDIIVANDVCDDIVSTLLWDTKIQTFIPSLKTIKQIWDIFFDIDMSITSLIYRIYAVFENFYSNYQFSFLNTPSVANIEAEDEDYAIDLYSKYSLLCMGAGISESHVAYLELKMGRELSLSKVLLDMLPLNSVVLYERRVSFQLGIKLLFSLLRFLPDCQTSRLRLKVIMDTFTCANPEQMITILIKKVSNMITTGASSRISAILDIFKEFYDTFKSIYPSILNIRTFLKKDLQDVTLEYDTLLSSQGNLPILTSSRLDSGSADDLDTFVQQISKFVGVFLRSCFLPVVYKLELANDLMVQKAFSIRNEQDVLNKLKVADKNGTLDMLMSDVSEIVKLSQVLPGKSIDMWSLFCLFYSQYEKESLSYIFTRFTIAIETLSNIYGYFEVSAQKTGCEIPSIPRVSRAKLTHTIKNRLQNIKIKRIHLGTDH</sequence>
<dbReference type="eggNOG" id="ENOG502QXCJ">
    <property type="taxonomic scope" value="Eukaryota"/>
</dbReference>
<reference evidence="2 3" key="1">
    <citation type="journal article" date="2012" name="BMC Genomics">
        <title>Comparative genomic analysis and phylogenetic position of Theileria equi.</title>
        <authorList>
            <person name="Kappmeyer L.S."/>
            <person name="Thiagarajan M."/>
            <person name="Herndon D.R."/>
            <person name="Ramsay J.D."/>
            <person name="Caler E."/>
            <person name="Djikeng A."/>
            <person name="Gillespie J.J."/>
            <person name="Lau A.O."/>
            <person name="Roalson E.H."/>
            <person name="Silva J.C."/>
            <person name="Silva M.G."/>
            <person name="Suarez C.E."/>
            <person name="Ueti M.W."/>
            <person name="Nene V.M."/>
            <person name="Mealey R.H."/>
            <person name="Knowles D.P."/>
            <person name="Brayton K.A."/>
        </authorList>
    </citation>
    <scope>NUCLEOTIDE SEQUENCE [LARGE SCALE GENOMIC DNA]</scope>
    <source>
        <strain evidence="2 3">WA</strain>
    </source>
</reference>
<accession>L1LC25</accession>
<feature type="compositionally biased region" description="Basic and acidic residues" evidence="1">
    <location>
        <begin position="394"/>
        <end position="406"/>
    </location>
</feature>
<dbReference type="EMBL" id="ACOU01000004">
    <property type="protein sequence ID" value="EKX72891.1"/>
    <property type="molecule type" value="Genomic_DNA"/>
</dbReference>
<dbReference type="AlphaFoldDB" id="L1LC25"/>
<feature type="compositionally biased region" description="Basic and acidic residues" evidence="1">
    <location>
        <begin position="163"/>
        <end position="177"/>
    </location>
</feature>
<evidence type="ECO:0000256" key="1">
    <source>
        <dbReference type="SAM" id="MobiDB-lite"/>
    </source>
</evidence>
<dbReference type="Proteomes" id="UP000031512">
    <property type="component" value="Unassembled WGS sequence"/>
</dbReference>
<dbReference type="RefSeq" id="XP_004832343.1">
    <property type="nucleotide sequence ID" value="XM_004832286.1"/>
</dbReference>
<evidence type="ECO:0000313" key="3">
    <source>
        <dbReference type="Proteomes" id="UP000031512"/>
    </source>
</evidence>
<dbReference type="VEuPathDB" id="PiroplasmaDB:BEWA_014500"/>
<comment type="caution">
    <text evidence="2">The sequence shown here is derived from an EMBL/GenBank/DDBJ whole genome shotgun (WGS) entry which is preliminary data.</text>
</comment>
<protein>
    <submittedName>
        <fullName evidence="2">Uncharacterized protein</fullName>
    </submittedName>
</protein>
<feature type="region of interest" description="Disordered" evidence="1">
    <location>
        <begin position="394"/>
        <end position="413"/>
    </location>
</feature>
<proteinExistence type="predicted"/>
<evidence type="ECO:0000313" key="2">
    <source>
        <dbReference type="EMBL" id="EKX72891.1"/>
    </source>
</evidence>
<name>L1LC25_THEEQ</name>
<dbReference type="GeneID" id="15804526"/>
<keyword evidence="3" id="KW-1185">Reference proteome</keyword>
<feature type="region of interest" description="Disordered" evidence="1">
    <location>
        <begin position="63"/>
        <end position="185"/>
    </location>
</feature>
<organism evidence="2 3">
    <name type="scientific">Theileria equi strain WA</name>
    <dbReference type="NCBI Taxonomy" id="1537102"/>
    <lineage>
        <taxon>Eukaryota</taxon>
        <taxon>Sar</taxon>
        <taxon>Alveolata</taxon>
        <taxon>Apicomplexa</taxon>
        <taxon>Aconoidasida</taxon>
        <taxon>Piroplasmida</taxon>
        <taxon>Theileriidae</taxon>
        <taxon>Theileria</taxon>
    </lineage>
</organism>